<comment type="similarity">
    <text evidence="1">Belongs to the DEAD box helicase family. DDX1 subfamily.</text>
</comment>
<evidence type="ECO:0000256" key="3">
    <source>
        <dbReference type="ARBA" id="ARBA00022741"/>
    </source>
</evidence>
<dbReference type="SMART" id="SM00449">
    <property type="entry name" value="SPRY"/>
    <property type="match status" value="1"/>
</dbReference>
<evidence type="ECO:0000256" key="5">
    <source>
        <dbReference type="ARBA" id="ARBA00022806"/>
    </source>
</evidence>
<feature type="short sequence motif" description="Q motif" evidence="9">
    <location>
        <begin position="2"/>
        <end position="30"/>
    </location>
</feature>
<gene>
    <name evidence="15" type="ORF">Vbra_14983</name>
</gene>
<dbReference type="InterPro" id="IPR001650">
    <property type="entry name" value="Helicase_C-like"/>
</dbReference>
<dbReference type="PhylomeDB" id="A0A0G4FBU8"/>
<dbReference type="OrthoDB" id="1191041at2759"/>
<dbReference type="PROSITE" id="PS51194">
    <property type="entry name" value="HELICASE_CTER"/>
    <property type="match status" value="1"/>
</dbReference>
<dbReference type="SUPFAM" id="SSF49899">
    <property type="entry name" value="Concanavalin A-like lectins/glucanases"/>
    <property type="match status" value="1"/>
</dbReference>
<dbReference type="PANTHER" id="PTHR47959:SF1">
    <property type="entry name" value="ATP-DEPENDENT RNA HELICASE DBPA"/>
    <property type="match status" value="1"/>
</dbReference>
<dbReference type="OMA" id="KRQQVKF"/>
<keyword evidence="3" id="KW-0547">Nucleotide-binding</keyword>
<protein>
    <recommendedName>
        <fullName evidence="8">DEAD box protein 1</fullName>
    </recommendedName>
</protein>
<dbReference type="STRING" id="1169540.A0A0G4FBU8"/>
<evidence type="ECO:0000256" key="1">
    <source>
        <dbReference type="ARBA" id="ARBA00008765"/>
    </source>
</evidence>
<evidence type="ECO:0000259" key="14">
    <source>
        <dbReference type="PROSITE" id="PS51195"/>
    </source>
</evidence>
<dbReference type="InterPro" id="IPR001870">
    <property type="entry name" value="B30.2/SPRY"/>
</dbReference>
<dbReference type="InterPro" id="IPR027417">
    <property type="entry name" value="P-loop_NTPase"/>
</dbReference>
<dbReference type="Pfam" id="PF00271">
    <property type="entry name" value="Helicase_C"/>
    <property type="match status" value="1"/>
</dbReference>
<dbReference type="PROSITE" id="PS51192">
    <property type="entry name" value="HELICASE_ATP_BIND_1"/>
    <property type="match status" value="1"/>
</dbReference>
<keyword evidence="16" id="KW-1185">Reference proteome</keyword>
<evidence type="ECO:0000259" key="13">
    <source>
        <dbReference type="PROSITE" id="PS51194"/>
    </source>
</evidence>
<keyword evidence="5" id="KW-0347">Helicase</keyword>
<dbReference type="SMART" id="SM00490">
    <property type="entry name" value="HELICc"/>
    <property type="match status" value="1"/>
</dbReference>
<evidence type="ECO:0000256" key="2">
    <source>
        <dbReference type="ARBA" id="ARBA00022722"/>
    </source>
</evidence>
<dbReference type="VEuPathDB" id="CryptoDB:Vbra_14983"/>
<dbReference type="AlphaFoldDB" id="A0A0G4FBU8"/>
<dbReference type="InterPro" id="IPR014014">
    <property type="entry name" value="RNA_helicase_DEAD_Q_motif"/>
</dbReference>
<dbReference type="InterPro" id="IPR013320">
    <property type="entry name" value="ConA-like_dom_sf"/>
</dbReference>
<keyword evidence="6" id="KW-0269">Exonuclease</keyword>
<dbReference type="GO" id="GO:0005829">
    <property type="term" value="C:cytosol"/>
    <property type="evidence" value="ECO:0007669"/>
    <property type="project" value="TreeGrafter"/>
</dbReference>
<feature type="domain" description="DEAD-box RNA helicase Q" evidence="14">
    <location>
        <begin position="2"/>
        <end position="30"/>
    </location>
</feature>
<feature type="domain" description="B30.2/SPRY" evidence="11">
    <location>
        <begin position="72"/>
        <end position="250"/>
    </location>
</feature>
<dbReference type="InterPro" id="IPR050079">
    <property type="entry name" value="DEAD_box_RNA_helicase"/>
</dbReference>
<evidence type="ECO:0000256" key="6">
    <source>
        <dbReference type="ARBA" id="ARBA00022839"/>
    </source>
</evidence>
<feature type="domain" description="Helicase ATP-binding" evidence="12">
    <location>
        <begin position="280"/>
        <end position="423"/>
    </location>
</feature>
<evidence type="ECO:0000256" key="4">
    <source>
        <dbReference type="ARBA" id="ARBA00022801"/>
    </source>
</evidence>
<sequence length="766" mass="84131">MSAFEELGMCPEIIRAVQEDDWLLPTPVQAEAVPLILGGGDVCAAAETGSGKTGAFGLPCLQIVHEALRNKAITSISEARAAGGGAAGSVSVRLSVDDKDPYVLVTEDGLEAKSDDERRWNGIRGTVEILNGKYQYEVEITTEGLVRVGWATSIAGLELGKDDKSFGYGGTGKKSWNRSFEDYGGPFGKGDVIGMLLDRDAQTVAYTKNGNHLGIAYNIPPQLHHTPLKPGVCGKKFQVRCVFDALSYPVAGYTPLAQIDPSHTTEGLAMGMDTAGKGARPPLCLILEPTRDLADQTYKCMKLFGRRKYLDAPAPRIGLFVGGIDEKKQREDLQKGVDICVGTLMKTMDYVRRGQLDVSGLKFLVLDEADDLMKNDDRRDIPKLKKMAQERQKTRVQTLFFSATLHSPEVRQAIESITVRPTWVDLKGRPSIPDTVHFVAYTIDPNKGLAFRPVNEAVRPTTDGVHARDPPSGPLGCSQQIKEMKPQVLVKLADTFKMESCLVFCRTNVDCDNLEKFLNSLGGGRGFAGKAESGKENPYSCVVLAGMRDQQERQRNLAHFKAGDVRFLIATDVAARGIDIRELPFLVMLTLPDDPNQFFHRVGRVGRADRMGLAISIVATEKEKVWYHKCPNRGRGCTNTKLVEEGGCTIWYDEPTYLKEIEERVGQRIAAMHPSNFSVKGVLDPLGAEQAHHKDDGRSKRHKKEHVSAPVAGQAGGMLMYGKMKDDQNTKATLKHLQELSPAVGELQQLERVIQQRYVTLAGKGI</sequence>
<dbReference type="Pfam" id="PF00622">
    <property type="entry name" value="SPRY"/>
    <property type="match status" value="1"/>
</dbReference>
<dbReference type="GO" id="GO:0004527">
    <property type="term" value="F:exonuclease activity"/>
    <property type="evidence" value="ECO:0007669"/>
    <property type="project" value="UniProtKB-KW"/>
</dbReference>
<dbReference type="FunCoup" id="A0A0G4FBU8">
    <property type="interactions" value="271"/>
</dbReference>
<dbReference type="EMBL" id="CDMY01000405">
    <property type="protein sequence ID" value="CEM10670.1"/>
    <property type="molecule type" value="Genomic_DNA"/>
</dbReference>
<dbReference type="InterPro" id="IPR043136">
    <property type="entry name" value="B30.2/SPRY_sf"/>
</dbReference>
<dbReference type="GO" id="GO:0003724">
    <property type="term" value="F:RNA helicase activity"/>
    <property type="evidence" value="ECO:0007669"/>
    <property type="project" value="InterPro"/>
</dbReference>
<dbReference type="CDD" id="cd18787">
    <property type="entry name" value="SF2_C_DEAD"/>
    <property type="match status" value="1"/>
</dbReference>
<dbReference type="Gene3D" id="3.40.50.300">
    <property type="entry name" value="P-loop containing nucleotide triphosphate hydrolases"/>
    <property type="match status" value="3"/>
</dbReference>
<evidence type="ECO:0000313" key="16">
    <source>
        <dbReference type="Proteomes" id="UP000041254"/>
    </source>
</evidence>
<keyword evidence="2" id="KW-0540">Nuclease</keyword>
<name>A0A0G4FBU8_VITBC</name>
<dbReference type="Pfam" id="PF00270">
    <property type="entry name" value="DEAD"/>
    <property type="match status" value="2"/>
</dbReference>
<evidence type="ECO:0000259" key="12">
    <source>
        <dbReference type="PROSITE" id="PS51192"/>
    </source>
</evidence>
<evidence type="ECO:0000259" key="11">
    <source>
        <dbReference type="PROSITE" id="PS50188"/>
    </source>
</evidence>
<evidence type="ECO:0000256" key="9">
    <source>
        <dbReference type="PROSITE-ProRule" id="PRU00552"/>
    </source>
</evidence>
<dbReference type="SMART" id="SM00487">
    <property type="entry name" value="DEXDc"/>
    <property type="match status" value="1"/>
</dbReference>
<evidence type="ECO:0000256" key="8">
    <source>
        <dbReference type="ARBA" id="ARBA00032348"/>
    </source>
</evidence>
<feature type="domain" description="Helicase C-terminal" evidence="13">
    <location>
        <begin position="484"/>
        <end position="683"/>
    </location>
</feature>
<keyword evidence="4" id="KW-0378">Hydrolase</keyword>
<reference evidence="15 16" key="1">
    <citation type="submission" date="2014-11" db="EMBL/GenBank/DDBJ databases">
        <authorList>
            <person name="Zhu J."/>
            <person name="Qi W."/>
            <person name="Song R."/>
        </authorList>
    </citation>
    <scope>NUCLEOTIDE SEQUENCE [LARGE SCALE GENOMIC DNA]</scope>
</reference>
<dbReference type="SUPFAM" id="SSF52540">
    <property type="entry name" value="P-loop containing nucleoside triphosphate hydrolases"/>
    <property type="match status" value="2"/>
</dbReference>
<dbReference type="InterPro" id="IPR003877">
    <property type="entry name" value="SPRY_dom"/>
</dbReference>
<dbReference type="InterPro" id="IPR014001">
    <property type="entry name" value="Helicase_ATP-bd"/>
</dbReference>
<dbReference type="InParanoid" id="A0A0G4FBU8"/>
<dbReference type="PROSITE" id="PS51195">
    <property type="entry name" value="Q_MOTIF"/>
    <property type="match status" value="1"/>
</dbReference>
<proteinExistence type="inferred from homology"/>
<evidence type="ECO:0000313" key="15">
    <source>
        <dbReference type="EMBL" id="CEM10670.1"/>
    </source>
</evidence>
<evidence type="ECO:0000256" key="7">
    <source>
        <dbReference type="ARBA" id="ARBA00022840"/>
    </source>
</evidence>
<dbReference type="Proteomes" id="UP000041254">
    <property type="component" value="Unassembled WGS sequence"/>
</dbReference>
<keyword evidence="7" id="KW-0067">ATP-binding</keyword>
<feature type="region of interest" description="Disordered" evidence="10">
    <location>
        <begin position="689"/>
        <end position="709"/>
    </location>
</feature>
<accession>A0A0G4FBU8</accession>
<dbReference type="GO" id="GO:0005524">
    <property type="term" value="F:ATP binding"/>
    <property type="evidence" value="ECO:0007669"/>
    <property type="project" value="UniProtKB-KW"/>
</dbReference>
<evidence type="ECO:0000256" key="10">
    <source>
        <dbReference type="SAM" id="MobiDB-lite"/>
    </source>
</evidence>
<dbReference type="PANTHER" id="PTHR47959">
    <property type="entry name" value="ATP-DEPENDENT RNA HELICASE RHLE-RELATED"/>
    <property type="match status" value="1"/>
</dbReference>
<dbReference type="InterPro" id="IPR011545">
    <property type="entry name" value="DEAD/DEAH_box_helicase_dom"/>
</dbReference>
<dbReference type="Gene3D" id="2.60.120.920">
    <property type="match status" value="1"/>
</dbReference>
<dbReference type="GO" id="GO:0003676">
    <property type="term" value="F:nucleic acid binding"/>
    <property type="evidence" value="ECO:0007669"/>
    <property type="project" value="InterPro"/>
</dbReference>
<dbReference type="PROSITE" id="PS50188">
    <property type="entry name" value="B302_SPRY"/>
    <property type="match status" value="1"/>
</dbReference>
<organism evidence="15 16">
    <name type="scientific">Vitrella brassicaformis (strain CCMP3155)</name>
    <dbReference type="NCBI Taxonomy" id="1169540"/>
    <lineage>
        <taxon>Eukaryota</taxon>
        <taxon>Sar</taxon>
        <taxon>Alveolata</taxon>
        <taxon>Colpodellida</taxon>
        <taxon>Vitrellaceae</taxon>
        <taxon>Vitrella</taxon>
    </lineage>
</organism>